<feature type="transmembrane region" description="Helical" evidence="9">
    <location>
        <begin position="31"/>
        <end position="52"/>
    </location>
</feature>
<comment type="caution">
    <text evidence="10">The sequence shown here is derived from an EMBL/GenBank/DDBJ whole genome shotgun (WGS) entry which is preliminary data.</text>
</comment>
<organism evidence="10 11">
    <name type="scientific">Neomoorella thermoacetica</name>
    <name type="common">Clostridium thermoaceticum</name>
    <dbReference type="NCBI Taxonomy" id="1525"/>
    <lineage>
        <taxon>Bacteria</taxon>
        <taxon>Bacillati</taxon>
        <taxon>Bacillota</taxon>
        <taxon>Clostridia</taxon>
        <taxon>Neomoorellales</taxon>
        <taxon>Neomoorellaceae</taxon>
        <taxon>Neomoorella</taxon>
    </lineage>
</organism>
<comment type="subcellular location">
    <subcellularLocation>
        <location evidence="1">Cell inner membrane</location>
        <topology evidence="1">Multi-pass membrane protein</topology>
    </subcellularLocation>
</comment>
<keyword evidence="7 9" id="KW-0472">Membrane</keyword>
<evidence type="ECO:0000256" key="5">
    <source>
        <dbReference type="ARBA" id="ARBA00022692"/>
    </source>
</evidence>
<dbReference type="AlphaFoldDB" id="A0A1J5NMA0"/>
<keyword evidence="6 9" id="KW-1133">Transmembrane helix</keyword>
<protein>
    <submittedName>
        <fullName evidence="10">Putative inner membrane protein</fullName>
    </submittedName>
</protein>
<keyword evidence="3" id="KW-1003">Cell membrane</keyword>
<name>A0A1J5NMA0_NEOTH</name>
<dbReference type="GO" id="GO:0005886">
    <property type="term" value="C:plasma membrane"/>
    <property type="evidence" value="ECO:0007669"/>
    <property type="project" value="UniProtKB-SubCell"/>
</dbReference>
<proteinExistence type="inferred from homology"/>
<keyword evidence="5 9" id="KW-0812">Transmembrane</keyword>
<dbReference type="PANTHER" id="PTHR30574">
    <property type="entry name" value="INNER MEMBRANE PROTEIN YEDE"/>
    <property type="match status" value="1"/>
</dbReference>
<accession>A0A1J5NMA0</accession>
<dbReference type="Proteomes" id="UP000182811">
    <property type="component" value="Unassembled WGS sequence"/>
</dbReference>
<keyword evidence="2" id="KW-0813">Transport</keyword>
<comment type="similarity">
    <text evidence="8">Belongs to the TsuA/YedE (TC 9.B.102) family.</text>
</comment>
<evidence type="ECO:0000256" key="3">
    <source>
        <dbReference type="ARBA" id="ARBA00022475"/>
    </source>
</evidence>
<dbReference type="Pfam" id="PF04143">
    <property type="entry name" value="Sulf_transp"/>
    <property type="match status" value="1"/>
</dbReference>
<evidence type="ECO:0000256" key="6">
    <source>
        <dbReference type="ARBA" id="ARBA00022989"/>
    </source>
</evidence>
<evidence type="ECO:0000256" key="4">
    <source>
        <dbReference type="ARBA" id="ARBA00022519"/>
    </source>
</evidence>
<evidence type="ECO:0000256" key="7">
    <source>
        <dbReference type="ARBA" id="ARBA00023136"/>
    </source>
</evidence>
<dbReference type="EMBL" id="MDDC01000021">
    <property type="protein sequence ID" value="OIQ57007.1"/>
    <property type="molecule type" value="Genomic_DNA"/>
</dbReference>
<sequence length="170" mass="18161">MALLGRWGRPDCPGRRPGLVHRPALGDYHCLRLLGGLVLAGLTGHPSGWYYFSLPDHTRALGFGSLAEPGTILNLGIIWGAGLAALAASEFRLHLPRRWQVVPAALAGGIMMGYSARIAMGYNIGVFFNGIASLSLRVALWPGAGKGPTWGENCCSGNSRKRTPGERNKK</sequence>
<evidence type="ECO:0000313" key="11">
    <source>
        <dbReference type="Proteomes" id="UP000182811"/>
    </source>
</evidence>
<evidence type="ECO:0000256" key="1">
    <source>
        <dbReference type="ARBA" id="ARBA00004429"/>
    </source>
</evidence>
<evidence type="ECO:0000256" key="2">
    <source>
        <dbReference type="ARBA" id="ARBA00022448"/>
    </source>
</evidence>
<gene>
    <name evidence="10" type="ORF">MOTE_23160</name>
</gene>
<evidence type="ECO:0000256" key="9">
    <source>
        <dbReference type="SAM" id="Phobius"/>
    </source>
</evidence>
<evidence type="ECO:0000256" key="8">
    <source>
        <dbReference type="ARBA" id="ARBA00035655"/>
    </source>
</evidence>
<dbReference type="InterPro" id="IPR007272">
    <property type="entry name" value="Sulf_transp_TsuA/YedE"/>
</dbReference>
<feature type="transmembrane region" description="Helical" evidence="9">
    <location>
        <begin position="72"/>
        <end position="89"/>
    </location>
</feature>
<evidence type="ECO:0000313" key="10">
    <source>
        <dbReference type="EMBL" id="OIQ57007.1"/>
    </source>
</evidence>
<reference evidence="10 11" key="1">
    <citation type="submission" date="2016-08" db="EMBL/GenBank/DDBJ databases">
        <title>Genome-based comparison of Moorella thermoacetic strains.</title>
        <authorList>
            <person name="Poehlein A."/>
            <person name="Bengelsdorf F.R."/>
            <person name="Esser C."/>
            <person name="Duerre P."/>
            <person name="Daniel R."/>
        </authorList>
    </citation>
    <scope>NUCLEOTIDE SEQUENCE [LARGE SCALE GENOMIC DNA]</scope>
    <source>
        <strain evidence="10 11">DSM 21394</strain>
    </source>
</reference>
<dbReference type="PANTHER" id="PTHR30574:SF1">
    <property type="entry name" value="SULPHUR TRANSPORT DOMAIN-CONTAINING PROTEIN"/>
    <property type="match status" value="1"/>
</dbReference>
<keyword evidence="4" id="KW-0997">Cell inner membrane</keyword>